<feature type="transmembrane region" description="Helical" evidence="2">
    <location>
        <begin position="244"/>
        <end position="262"/>
    </location>
</feature>
<evidence type="ECO:0000313" key="3">
    <source>
        <dbReference type="EMBL" id="EJK57603.1"/>
    </source>
</evidence>
<keyword evidence="4" id="KW-1185">Reference proteome</keyword>
<proteinExistence type="predicted"/>
<keyword evidence="2" id="KW-1133">Transmembrane helix</keyword>
<sequence length="415" mass="46398">MAVSTRRILHGAITNNMNREDVSPFSHEFIDDSGGRLGHDRRQDTRDTDRPSLVLNSQLASTAVLGRLSDQGSILSKFLLATNERGDGDERKSCWSRLKACFARPGSMDSMDAYCCALMLDPMESRSVRVIMLGEAYALFGALFLSCTWILYEYGSVKAYGDAEEDIIDDVFETVMALAIMCNIFLALNGMSLWVLSILHSESNQQWVFTVRGMLSLCNTLCIVTIFLDHVGMILAVYSNLSPRWPETIICFAVAAVLYISWQQAAGEILMKAIPLEFYHTPLWNQLVSNPAAVLTKKGRQELQTGARARAEELKQRAYQRRGIFDQNQTRRGADGDAEGQYPYLSIGALLRGAASRLGKSEHDVTSYEARLAEDWIEEVSQLRGMSVDFLARYMPWALANEVHMSLMGRGRGDT</sequence>
<evidence type="ECO:0000256" key="1">
    <source>
        <dbReference type="SAM" id="MobiDB-lite"/>
    </source>
</evidence>
<gene>
    <name evidence="3" type="ORF">THAOC_22337</name>
</gene>
<keyword evidence="2" id="KW-0812">Transmembrane</keyword>
<keyword evidence="2" id="KW-0472">Membrane</keyword>
<feature type="transmembrane region" description="Helical" evidence="2">
    <location>
        <begin position="217"/>
        <end position="238"/>
    </location>
</feature>
<dbReference type="Proteomes" id="UP000266841">
    <property type="component" value="Unassembled WGS sequence"/>
</dbReference>
<evidence type="ECO:0000313" key="4">
    <source>
        <dbReference type="Proteomes" id="UP000266841"/>
    </source>
</evidence>
<protein>
    <submittedName>
        <fullName evidence="3">Uncharacterized protein</fullName>
    </submittedName>
</protein>
<feature type="transmembrane region" description="Helical" evidence="2">
    <location>
        <begin position="130"/>
        <end position="152"/>
    </location>
</feature>
<dbReference type="AlphaFoldDB" id="K0RUT0"/>
<feature type="region of interest" description="Disordered" evidence="1">
    <location>
        <begin position="29"/>
        <end position="50"/>
    </location>
</feature>
<dbReference type="eggNOG" id="ENOG502TFUE">
    <property type="taxonomic scope" value="Eukaryota"/>
</dbReference>
<evidence type="ECO:0000256" key="2">
    <source>
        <dbReference type="SAM" id="Phobius"/>
    </source>
</evidence>
<dbReference type="EMBL" id="AGNL01027724">
    <property type="protein sequence ID" value="EJK57603.1"/>
    <property type="molecule type" value="Genomic_DNA"/>
</dbReference>
<name>K0RUT0_THAOC</name>
<accession>K0RUT0</accession>
<dbReference type="OrthoDB" id="54752at2759"/>
<comment type="caution">
    <text evidence="3">The sequence shown here is derived from an EMBL/GenBank/DDBJ whole genome shotgun (WGS) entry which is preliminary data.</text>
</comment>
<reference evidence="3 4" key="1">
    <citation type="journal article" date="2012" name="Genome Biol.">
        <title>Genome and low-iron response of an oceanic diatom adapted to chronic iron limitation.</title>
        <authorList>
            <person name="Lommer M."/>
            <person name="Specht M."/>
            <person name="Roy A.S."/>
            <person name="Kraemer L."/>
            <person name="Andreson R."/>
            <person name="Gutowska M.A."/>
            <person name="Wolf J."/>
            <person name="Bergner S.V."/>
            <person name="Schilhabel M.B."/>
            <person name="Klostermeier U.C."/>
            <person name="Beiko R.G."/>
            <person name="Rosenstiel P."/>
            <person name="Hippler M."/>
            <person name="Laroche J."/>
        </authorList>
    </citation>
    <scope>NUCLEOTIDE SEQUENCE [LARGE SCALE GENOMIC DNA]</scope>
    <source>
        <strain evidence="3 4">CCMP1005</strain>
    </source>
</reference>
<feature type="transmembrane region" description="Helical" evidence="2">
    <location>
        <begin position="172"/>
        <end position="196"/>
    </location>
</feature>
<organism evidence="3 4">
    <name type="scientific">Thalassiosira oceanica</name>
    <name type="common">Marine diatom</name>
    <dbReference type="NCBI Taxonomy" id="159749"/>
    <lineage>
        <taxon>Eukaryota</taxon>
        <taxon>Sar</taxon>
        <taxon>Stramenopiles</taxon>
        <taxon>Ochrophyta</taxon>
        <taxon>Bacillariophyta</taxon>
        <taxon>Coscinodiscophyceae</taxon>
        <taxon>Thalassiosirophycidae</taxon>
        <taxon>Thalassiosirales</taxon>
        <taxon>Thalassiosiraceae</taxon>
        <taxon>Thalassiosira</taxon>
    </lineage>
</organism>